<keyword evidence="2" id="KW-1185">Reference proteome</keyword>
<dbReference type="AlphaFoldDB" id="A0A395HRW0"/>
<dbReference type="RefSeq" id="XP_025549307.1">
    <property type="nucleotide sequence ID" value="XM_025696426.1"/>
</dbReference>
<accession>A0A395HRW0</accession>
<gene>
    <name evidence="1" type="ORF">BO97DRAFT_416185</name>
</gene>
<organism evidence="1 2">
    <name type="scientific">Aspergillus homomorphus (strain CBS 101889)</name>
    <dbReference type="NCBI Taxonomy" id="1450537"/>
    <lineage>
        <taxon>Eukaryota</taxon>
        <taxon>Fungi</taxon>
        <taxon>Dikarya</taxon>
        <taxon>Ascomycota</taxon>
        <taxon>Pezizomycotina</taxon>
        <taxon>Eurotiomycetes</taxon>
        <taxon>Eurotiomycetidae</taxon>
        <taxon>Eurotiales</taxon>
        <taxon>Aspergillaceae</taxon>
        <taxon>Aspergillus</taxon>
        <taxon>Aspergillus subgen. Circumdati</taxon>
    </lineage>
</organism>
<dbReference type="EMBL" id="KZ824297">
    <property type="protein sequence ID" value="RAL10153.1"/>
    <property type="molecule type" value="Genomic_DNA"/>
</dbReference>
<proteinExistence type="predicted"/>
<dbReference type="GeneID" id="37200715"/>
<reference evidence="1 2" key="1">
    <citation type="submission" date="2018-02" db="EMBL/GenBank/DDBJ databases">
        <title>The genomes of Aspergillus section Nigri reveals drivers in fungal speciation.</title>
        <authorList>
            <consortium name="DOE Joint Genome Institute"/>
            <person name="Vesth T.C."/>
            <person name="Nybo J."/>
            <person name="Theobald S."/>
            <person name="Brandl J."/>
            <person name="Frisvad J.C."/>
            <person name="Nielsen K.F."/>
            <person name="Lyhne E.K."/>
            <person name="Kogle M.E."/>
            <person name="Kuo A."/>
            <person name="Riley R."/>
            <person name="Clum A."/>
            <person name="Nolan M."/>
            <person name="Lipzen A."/>
            <person name="Salamov A."/>
            <person name="Henrissat B."/>
            <person name="Wiebenga A."/>
            <person name="De vries R.P."/>
            <person name="Grigoriev I.V."/>
            <person name="Mortensen U.H."/>
            <person name="Andersen M.R."/>
            <person name="Baker S.E."/>
        </authorList>
    </citation>
    <scope>NUCLEOTIDE SEQUENCE [LARGE SCALE GENOMIC DNA]</scope>
    <source>
        <strain evidence="1 2">CBS 101889</strain>
    </source>
</reference>
<evidence type="ECO:0000313" key="2">
    <source>
        <dbReference type="Proteomes" id="UP000248961"/>
    </source>
</evidence>
<sequence>MFSGVLGQCPFKTLTRTFDKPVPPTYNDENGGSMVIDSMLLQPTLPLPSLPLRLMPQSVDAVRNPSLDLHQEIDEPGIVAVKLVRNRSEFPHLRKYRVSELADADEVARHSPKLMLYLCQRASLAQTGAGSARLHCAHIACRSYAVARTCESGAMSSAQ</sequence>
<dbReference type="Proteomes" id="UP000248961">
    <property type="component" value="Unassembled WGS sequence"/>
</dbReference>
<evidence type="ECO:0000313" key="1">
    <source>
        <dbReference type="EMBL" id="RAL10153.1"/>
    </source>
</evidence>
<dbReference type="VEuPathDB" id="FungiDB:BO97DRAFT_416185"/>
<name>A0A395HRW0_ASPHC</name>
<protein>
    <submittedName>
        <fullName evidence="1">Uncharacterized protein</fullName>
    </submittedName>
</protein>